<proteinExistence type="inferred from homology"/>
<dbReference type="EMBL" id="JBHLZY010000025">
    <property type="protein sequence ID" value="MFB9770129.1"/>
    <property type="molecule type" value="Genomic_DNA"/>
</dbReference>
<sequence>MKVEAQATLFETLADLLKNGFSLRDALQFVIDVRGTAFQCLKPACQQLAAGEGLADALQPYVAVDLYYQLLIAETHGQLMATLIKASQLMRTRVKQVKQVRRLLQYPLILIVILGLIMAVIKVAILPNFGQMEPTPAAPSPNTAALQLGLLGLGGLAVVAGGALSYYLYRLPVRRRFLWLVRLPVIGRLARLYCHYYLTFNTGMLLSSGLGLRGICEVSRQFKPQALLHQQGQFVEQQLLAGVALRDIVQSDPLLPAELAVLIQKADAQPELGQALLYLAAIQYERLINELNRMIGWIQPTLFVIIAGSVIGLYLNMLLPMYQTMGELLK</sequence>
<dbReference type="InterPro" id="IPR042094">
    <property type="entry name" value="T2SS_GspF_sf"/>
</dbReference>
<comment type="subcellular location">
    <subcellularLocation>
        <location evidence="1">Cell membrane</location>
        <topology evidence="1">Multi-pass membrane protein</topology>
    </subcellularLocation>
</comment>
<keyword evidence="10" id="KW-1185">Reference proteome</keyword>
<dbReference type="PRINTS" id="PR00812">
    <property type="entry name" value="BCTERIALGSPF"/>
</dbReference>
<feature type="transmembrane region" description="Helical" evidence="7">
    <location>
        <begin position="103"/>
        <end position="125"/>
    </location>
</feature>
<comment type="caution">
    <text evidence="9">The sequence shown here is derived from an EMBL/GenBank/DDBJ whole genome shotgun (WGS) entry which is preliminary data.</text>
</comment>
<feature type="domain" description="Type II secretion system protein GspF" evidence="8">
    <location>
        <begin position="10"/>
        <end position="127"/>
    </location>
</feature>
<dbReference type="PANTHER" id="PTHR30012:SF0">
    <property type="entry name" value="TYPE II SECRETION SYSTEM PROTEIN F-RELATED"/>
    <property type="match status" value="1"/>
</dbReference>
<dbReference type="Proteomes" id="UP001589691">
    <property type="component" value="Unassembled WGS sequence"/>
</dbReference>
<keyword evidence="3" id="KW-1003">Cell membrane</keyword>
<evidence type="ECO:0000259" key="8">
    <source>
        <dbReference type="Pfam" id="PF00482"/>
    </source>
</evidence>
<dbReference type="InterPro" id="IPR003004">
    <property type="entry name" value="GspF/PilC"/>
</dbReference>
<evidence type="ECO:0000256" key="5">
    <source>
        <dbReference type="ARBA" id="ARBA00022989"/>
    </source>
</evidence>
<keyword evidence="4 7" id="KW-0812">Transmembrane</keyword>
<evidence type="ECO:0000256" key="4">
    <source>
        <dbReference type="ARBA" id="ARBA00022692"/>
    </source>
</evidence>
<evidence type="ECO:0000313" key="9">
    <source>
        <dbReference type="EMBL" id="MFB9770129.1"/>
    </source>
</evidence>
<comment type="similarity">
    <text evidence="2">Belongs to the GSP F family.</text>
</comment>
<dbReference type="Gene3D" id="1.20.81.30">
    <property type="entry name" value="Type II secretion system (T2SS), domain F"/>
    <property type="match status" value="2"/>
</dbReference>
<dbReference type="InterPro" id="IPR018076">
    <property type="entry name" value="T2SS_GspF_dom"/>
</dbReference>
<accession>A0ABV5WVF2</accession>
<evidence type="ECO:0000256" key="3">
    <source>
        <dbReference type="ARBA" id="ARBA00022475"/>
    </source>
</evidence>
<organism evidence="9 10">
    <name type="scientific">Lactiplantibacillus modestisalitolerans</name>
    <dbReference type="NCBI Taxonomy" id="1457219"/>
    <lineage>
        <taxon>Bacteria</taxon>
        <taxon>Bacillati</taxon>
        <taxon>Bacillota</taxon>
        <taxon>Bacilli</taxon>
        <taxon>Lactobacillales</taxon>
        <taxon>Lactobacillaceae</taxon>
        <taxon>Lactiplantibacillus</taxon>
    </lineage>
</organism>
<evidence type="ECO:0000313" key="10">
    <source>
        <dbReference type="Proteomes" id="UP001589691"/>
    </source>
</evidence>
<feature type="domain" description="Type II secretion system protein GspF" evidence="8">
    <location>
        <begin position="203"/>
        <end position="320"/>
    </location>
</feature>
<name>A0ABV5WVF2_9LACO</name>
<gene>
    <name evidence="9" type="ORF">ACFFLI_09675</name>
</gene>
<reference evidence="9 10" key="1">
    <citation type="submission" date="2024-09" db="EMBL/GenBank/DDBJ databases">
        <authorList>
            <person name="Sun Q."/>
            <person name="Mori K."/>
        </authorList>
    </citation>
    <scope>NUCLEOTIDE SEQUENCE [LARGE SCALE GENOMIC DNA]</scope>
    <source>
        <strain evidence="9 10">TBRC 4576</strain>
    </source>
</reference>
<evidence type="ECO:0000256" key="2">
    <source>
        <dbReference type="ARBA" id="ARBA00005745"/>
    </source>
</evidence>
<keyword evidence="5 7" id="KW-1133">Transmembrane helix</keyword>
<dbReference type="RefSeq" id="WP_225424366.1">
    <property type="nucleotide sequence ID" value="NZ_BJEA01000004.1"/>
</dbReference>
<feature type="transmembrane region" description="Helical" evidence="7">
    <location>
        <begin position="145"/>
        <end position="169"/>
    </location>
</feature>
<protein>
    <submittedName>
        <fullName evidence="9">Type II secretion system F family protein</fullName>
    </submittedName>
</protein>
<evidence type="ECO:0000256" key="6">
    <source>
        <dbReference type="ARBA" id="ARBA00023136"/>
    </source>
</evidence>
<feature type="transmembrane region" description="Helical" evidence="7">
    <location>
        <begin position="302"/>
        <end position="322"/>
    </location>
</feature>
<keyword evidence="6 7" id="KW-0472">Membrane</keyword>
<evidence type="ECO:0000256" key="7">
    <source>
        <dbReference type="SAM" id="Phobius"/>
    </source>
</evidence>
<dbReference type="PANTHER" id="PTHR30012">
    <property type="entry name" value="GENERAL SECRETION PATHWAY PROTEIN"/>
    <property type="match status" value="1"/>
</dbReference>
<evidence type="ECO:0000256" key="1">
    <source>
        <dbReference type="ARBA" id="ARBA00004651"/>
    </source>
</evidence>
<dbReference type="Pfam" id="PF00482">
    <property type="entry name" value="T2SSF"/>
    <property type="match status" value="2"/>
</dbReference>